<dbReference type="PANTHER" id="PTHR24123">
    <property type="entry name" value="ANKYRIN REPEAT-CONTAINING"/>
    <property type="match status" value="1"/>
</dbReference>
<feature type="repeat" description="ANK" evidence="6">
    <location>
        <begin position="964"/>
        <end position="996"/>
    </location>
</feature>
<feature type="repeat" description="ANK" evidence="6">
    <location>
        <begin position="1165"/>
        <end position="1197"/>
    </location>
</feature>
<dbReference type="SUPFAM" id="SSF48403">
    <property type="entry name" value="Ankyrin repeat"/>
    <property type="match status" value="3"/>
</dbReference>
<organism evidence="9 10">
    <name type="scientific">Botrytis deweyae</name>
    <dbReference type="NCBI Taxonomy" id="2478750"/>
    <lineage>
        <taxon>Eukaryota</taxon>
        <taxon>Fungi</taxon>
        <taxon>Dikarya</taxon>
        <taxon>Ascomycota</taxon>
        <taxon>Pezizomycotina</taxon>
        <taxon>Leotiomycetes</taxon>
        <taxon>Helotiales</taxon>
        <taxon>Sclerotiniaceae</taxon>
        <taxon>Botrytis</taxon>
    </lineage>
</organism>
<dbReference type="PRINTS" id="PR01415">
    <property type="entry name" value="ANKYRIN"/>
</dbReference>
<feature type="region of interest" description="Disordered" evidence="7">
    <location>
        <begin position="1718"/>
        <end position="1797"/>
    </location>
</feature>
<feature type="compositionally biased region" description="Acidic residues" evidence="7">
    <location>
        <begin position="1752"/>
        <end position="1762"/>
    </location>
</feature>
<feature type="repeat" description="ANK" evidence="6">
    <location>
        <begin position="1371"/>
        <end position="1403"/>
    </location>
</feature>
<sequence length="1797" mass="199737">MSETTVAVHCPGENVADTSVAASPKIFGLTISEASTSTPAEYDIVAVHGLGGDSRYTWGKPSGEGTWFKDALFPNTNVRVMTYDYDLEGIAETIYTRKGILNEASKLLKSLVDLRKSVVSENAVTEGGSDGAPELEATRRPLIFVGHNLGIIIIKQALVLAGFDLSNDESIRTSTVAMISFSAPHRHRSFEDMERSIAKLFLKNGGSHLQNFMAAVNGLSRAIVDINSLFVYSKVIIHIRLINVFSSSTDHVLQVFDEFMSTMDVPFERRIGIDRPEKELPCSSKDHSQISEGVLDFISYSPDFDSPLSRCLKIMLSQASPVYSPSVADDLSISEDLTWIAGNTNFQEWLSAKNSNILHMHGNFDVSRFTKFLTQQIESWKDAPTDTSVLYFAFRKHDSRYNNLKSMFYTFLAQLISHYRECSPGLNNNLERFLNFHSWTNQHLLNFIYFLRIGDSIDNVRFIINGIDECEEDCGWFLANLAFISKTSETPFKVIVTSKIHQPILSKCLTINMDQHKSNSTPQLKAPSAVAHALLRLFQERPKYCGLEASLREILSQANEDYVCHLILDWLRFKPHSTTKSCLKEILRNLSVVTPEHILTVIMHSVPAWRQPWAQKILQWVTYSHHPLTIWELRGVNVNLDAEVLDQEECTVEELMEKLHETFGGIFVVENNEVSYRHPFIRHFFTTLAPTNAWFYSGSRVRSHKNIAIFCLGYLSLIESQKRAAAFYRVDLHGGPHVCPVSDFRHDLISYATIQWPTHCKVAISEGLESSDLLVAVETFLGQTETRDIWAETYHILSHPITRPKAPLSTAIVILSSLGLNTLIAPIIDKNKYSQDLHNEYDAALVEAARHGHEDTLEILLNSFSPTKPTLELSIHSADYRVLFTLLKCTSSLSDKYDYSTELLCRAAWLGLDDAVEFLIGKSVAVDFEPLPRMSPLCLAVRMTHGRVVKLLISANADLNWSSNGAPPLTIACSIGSLESIKLLLGAKADIDCRDDTGWSALQTAAVYGHHEIVQELLRAGADKSYPGDETQSLSIALRNEFPKCSRALVEAGAPTTASEGSRPPLWFGVEDLNKEMCELLLKYGANPNWKAGSDHAPILTRAVQCGGNVELVKLLLDNGADVNVVDESSSSKKSVISTAAEFGLTDVVKILAERNADVNVSGDEGVTPIYLAARFNKPETVQLLLDLGANLEMDEKLNEGWGPLLVAYDFVEVVRILLRNGADITRTSTSGNILFLASGNNHIDVVRVCLQYKPDLNIRHHHAAAMYYEGATALTAAVSGGHTEIVRLLLEAGANPNQRGSLNKCPLQYAFTNEASSDGPLRALLEYRPDLDLVDDDGNTALHCLRRTTPLTWVKLLVNAGASIEICNKKYMTPLGIAILRHNTEIVEYLLYKNAQVNLTGGTFGTPLIIACWTGDLPLIKLVVKKGSGIDVDLASPNSYGTALQTACRSPKSPISNEFPLVSYLIDDAKANINASGGRIGYAINSACLHNDSSLVKFLLDKGADSDVADWMGRKPIHLAALRTIDHFNLLADDKFIEAEDQLKRIPLHYAVLSGKIDLVTMVLERSIACLGPEVVNYPDCDNWTPLMWAARICGRWDTTPDGQPEIIKLLLSNGGNLWVKGEGLDREWSPLKVARYYGASEEVVKLLTPDALSPDGEKWVRKHHTSRKASVQPSRWCDGCLLGIVGTWFKCQSCWNFNLCFKCYRSRDTLQPDCSFEERGTEYDPEPEAKPEIREKPLEYEDNANVAEIESSDEESEDEISSNGLTGSKDDRNVVDLKEDDDDEEEEDDDSGESD</sequence>
<dbReference type="EMBL" id="RCSX01000006">
    <property type="protein sequence ID" value="KAF7933684.1"/>
    <property type="molecule type" value="Genomic_DNA"/>
</dbReference>
<evidence type="ECO:0000259" key="8">
    <source>
        <dbReference type="SMART" id="SM00291"/>
    </source>
</evidence>
<dbReference type="RefSeq" id="XP_038812477.1">
    <property type="nucleotide sequence ID" value="XM_038951013.1"/>
</dbReference>
<dbReference type="Pfam" id="PF12796">
    <property type="entry name" value="Ank_2"/>
    <property type="match status" value="5"/>
</dbReference>
<dbReference type="InterPro" id="IPR051165">
    <property type="entry name" value="Multifunctional_ANK_Repeat"/>
</dbReference>
<feature type="compositionally biased region" description="Acidic residues" evidence="7">
    <location>
        <begin position="1780"/>
        <end position="1797"/>
    </location>
</feature>
<dbReference type="CDD" id="cd02249">
    <property type="entry name" value="ZZ"/>
    <property type="match status" value="1"/>
</dbReference>
<dbReference type="InterPro" id="IPR000433">
    <property type="entry name" value="Znf_ZZ"/>
</dbReference>
<dbReference type="InterPro" id="IPR056884">
    <property type="entry name" value="NPHP3-like_N"/>
</dbReference>
<dbReference type="PROSITE" id="PS50297">
    <property type="entry name" value="ANK_REP_REGION"/>
    <property type="match status" value="5"/>
</dbReference>
<dbReference type="Pfam" id="PF00569">
    <property type="entry name" value="ZZ"/>
    <property type="match status" value="1"/>
</dbReference>
<gene>
    <name evidence="9" type="ORF">EAE98_003393</name>
</gene>
<evidence type="ECO:0000256" key="5">
    <source>
        <dbReference type="ARBA" id="ARBA00023043"/>
    </source>
</evidence>
<dbReference type="InterPro" id="IPR036770">
    <property type="entry name" value="Ankyrin_rpt-contain_sf"/>
</dbReference>
<feature type="domain" description="ZZ-type" evidence="8">
    <location>
        <begin position="1673"/>
        <end position="1716"/>
    </location>
</feature>
<evidence type="ECO:0000313" key="10">
    <source>
        <dbReference type="Proteomes" id="UP000783213"/>
    </source>
</evidence>
<proteinExistence type="predicted"/>
<dbReference type="SMART" id="SM00248">
    <property type="entry name" value="ANK"/>
    <property type="match status" value="18"/>
</dbReference>
<dbReference type="SUPFAM" id="SSF57850">
    <property type="entry name" value="RING/U-box"/>
    <property type="match status" value="1"/>
</dbReference>
<keyword evidence="3" id="KW-0863">Zinc-finger</keyword>
<feature type="compositionally biased region" description="Basic and acidic residues" evidence="7">
    <location>
        <begin position="1770"/>
        <end position="1779"/>
    </location>
</feature>
<dbReference type="GeneID" id="62230167"/>
<dbReference type="InterPro" id="IPR043145">
    <property type="entry name" value="Znf_ZZ_sf"/>
</dbReference>
<keyword evidence="10" id="KW-1185">Reference proteome</keyword>
<name>A0ABQ7ITF9_9HELO</name>
<feature type="repeat" description="ANK" evidence="6">
    <location>
        <begin position="932"/>
        <end position="964"/>
    </location>
</feature>
<evidence type="ECO:0000313" key="9">
    <source>
        <dbReference type="EMBL" id="KAF7933684.1"/>
    </source>
</evidence>
<keyword evidence="1" id="KW-0479">Metal-binding</keyword>
<feature type="compositionally biased region" description="Basic and acidic residues" evidence="7">
    <location>
        <begin position="1718"/>
        <end position="1741"/>
    </location>
</feature>
<dbReference type="PANTHER" id="PTHR24123:SF33">
    <property type="entry name" value="PROTEIN HOS4"/>
    <property type="match status" value="1"/>
</dbReference>
<dbReference type="Proteomes" id="UP000783213">
    <property type="component" value="Unassembled WGS sequence"/>
</dbReference>
<dbReference type="InterPro" id="IPR002110">
    <property type="entry name" value="Ankyrin_rpt"/>
</dbReference>
<evidence type="ECO:0000256" key="1">
    <source>
        <dbReference type="ARBA" id="ARBA00022723"/>
    </source>
</evidence>
<feature type="repeat" description="ANK" evidence="6">
    <location>
        <begin position="1270"/>
        <end position="1302"/>
    </location>
</feature>
<feature type="repeat" description="ANK" evidence="6">
    <location>
        <begin position="997"/>
        <end position="1029"/>
    </location>
</feature>
<evidence type="ECO:0000256" key="4">
    <source>
        <dbReference type="ARBA" id="ARBA00022833"/>
    </source>
</evidence>
<feature type="repeat" description="ANK" evidence="6">
    <location>
        <begin position="1338"/>
        <end position="1370"/>
    </location>
</feature>
<dbReference type="Pfam" id="PF00023">
    <property type="entry name" value="Ank"/>
    <property type="match status" value="2"/>
</dbReference>
<dbReference type="PROSITE" id="PS50088">
    <property type="entry name" value="ANK_REPEAT"/>
    <property type="match status" value="8"/>
</dbReference>
<evidence type="ECO:0000256" key="7">
    <source>
        <dbReference type="SAM" id="MobiDB-lite"/>
    </source>
</evidence>
<accession>A0ABQ7ITF9</accession>
<keyword evidence="5 6" id="KW-0040">ANK repeat</keyword>
<reference evidence="9 10" key="1">
    <citation type="journal article" date="2020" name="Genome Biol. Evol.">
        <title>Comparative genomics of Sclerotiniaceae.</title>
        <authorList>
            <person name="Valero Jimenez C.A."/>
            <person name="Steentjes M."/>
            <person name="Scholten O.E."/>
            <person name="Van Kan J.A.L."/>
        </authorList>
    </citation>
    <scope>NUCLEOTIDE SEQUENCE [LARGE SCALE GENOMIC DNA]</scope>
    <source>
        <strain evidence="9 10">B1</strain>
    </source>
</reference>
<dbReference type="Pfam" id="PF24883">
    <property type="entry name" value="NPHP3_N"/>
    <property type="match status" value="1"/>
</dbReference>
<keyword evidence="2" id="KW-0677">Repeat</keyword>
<keyword evidence="4" id="KW-0862">Zinc</keyword>
<feature type="repeat" description="ANK" evidence="6">
    <location>
        <begin position="1108"/>
        <end position="1128"/>
    </location>
</feature>
<dbReference type="SMART" id="SM00291">
    <property type="entry name" value="ZnF_ZZ"/>
    <property type="match status" value="1"/>
</dbReference>
<evidence type="ECO:0000256" key="3">
    <source>
        <dbReference type="ARBA" id="ARBA00022771"/>
    </source>
</evidence>
<evidence type="ECO:0000256" key="6">
    <source>
        <dbReference type="PROSITE-ProRule" id="PRU00023"/>
    </source>
</evidence>
<dbReference type="Gene3D" id="1.25.40.20">
    <property type="entry name" value="Ankyrin repeat-containing domain"/>
    <property type="match status" value="3"/>
</dbReference>
<comment type="caution">
    <text evidence="9">The sequence shown here is derived from an EMBL/GenBank/DDBJ whole genome shotgun (WGS) entry which is preliminary data.</text>
</comment>
<evidence type="ECO:0000256" key="2">
    <source>
        <dbReference type="ARBA" id="ARBA00022737"/>
    </source>
</evidence>
<protein>
    <recommendedName>
        <fullName evidence="8">ZZ-type domain-containing protein</fullName>
    </recommendedName>
</protein>
<dbReference type="Gene3D" id="3.30.60.90">
    <property type="match status" value="1"/>
</dbReference>